<evidence type="ECO:0000313" key="2">
    <source>
        <dbReference type="EMBL" id="JAD47462.1"/>
    </source>
</evidence>
<evidence type="ECO:0000256" key="1">
    <source>
        <dbReference type="SAM" id="SignalP"/>
    </source>
</evidence>
<protein>
    <submittedName>
        <fullName evidence="2">Uncharacterized protein</fullName>
    </submittedName>
</protein>
<feature type="signal peptide" evidence="1">
    <location>
        <begin position="1"/>
        <end position="19"/>
    </location>
</feature>
<sequence>MVPQKLKRLVLVTWPLVFAMLSAPCNILLEKATPDCKKQTIPFSSRFWLQFSSILYKNISYVCQ</sequence>
<dbReference type="AlphaFoldDB" id="A0A0A9AK44"/>
<feature type="chain" id="PRO_5002042658" evidence="1">
    <location>
        <begin position="20"/>
        <end position="64"/>
    </location>
</feature>
<name>A0A0A9AK44_ARUDO</name>
<reference evidence="2" key="1">
    <citation type="submission" date="2014-09" db="EMBL/GenBank/DDBJ databases">
        <authorList>
            <person name="Magalhaes I.L.F."/>
            <person name="Oliveira U."/>
            <person name="Santos F.R."/>
            <person name="Vidigal T.H.D.A."/>
            <person name="Brescovit A.D."/>
            <person name="Santos A.J."/>
        </authorList>
    </citation>
    <scope>NUCLEOTIDE SEQUENCE</scope>
    <source>
        <tissue evidence="2">Shoot tissue taken approximately 20 cm above the soil surface</tissue>
    </source>
</reference>
<proteinExistence type="predicted"/>
<accession>A0A0A9AK44</accession>
<reference evidence="2" key="2">
    <citation type="journal article" date="2015" name="Data Brief">
        <title>Shoot transcriptome of the giant reed, Arundo donax.</title>
        <authorList>
            <person name="Barrero R.A."/>
            <person name="Guerrero F.D."/>
            <person name="Moolhuijzen P."/>
            <person name="Goolsby J.A."/>
            <person name="Tidwell J."/>
            <person name="Bellgard S.E."/>
            <person name="Bellgard M.I."/>
        </authorList>
    </citation>
    <scope>NUCLEOTIDE SEQUENCE</scope>
    <source>
        <tissue evidence="2">Shoot tissue taken approximately 20 cm above the soil surface</tissue>
    </source>
</reference>
<dbReference type="EMBL" id="GBRH01250433">
    <property type="protein sequence ID" value="JAD47462.1"/>
    <property type="molecule type" value="Transcribed_RNA"/>
</dbReference>
<keyword evidence="1" id="KW-0732">Signal</keyword>
<organism evidence="2">
    <name type="scientific">Arundo donax</name>
    <name type="common">Giant reed</name>
    <name type="synonym">Donax arundinaceus</name>
    <dbReference type="NCBI Taxonomy" id="35708"/>
    <lineage>
        <taxon>Eukaryota</taxon>
        <taxon>Viridiplantae</taxon>
        <taxon>Streptophyta</taxon>
        <taxon>Embryophyta</taxon>
        <taxon>Tracheophyta</taxon>
        <taxon>Spermatophyta</taxon>
        <taxon>Magnoliopsida</taxon>
        <taxon>Liliopsida</taxon>
        <taxon>Poales</taxon>
        <taxon>Poaceae</taxon>
        <taxon>PACMAD clade</taxon>
        <taxon>Arundinoideae</taxon>
        <taxon>Arundineae</taxon>
        <taxon>Arundo</taxon>
    </lineage>
</organism>